<keyword evidence="1" id="KW-0472">Membrane</keyword>
<organism evidence="2 3">
    <name type="scientific">Candidatus Syntrophonatronum acetioxidans</name>
    <dbReference type="NCBI Taxonomy" id="1795816"/>
    <lineage>
        <taxon>Bacteria</taxon>
        <taxon>Bacillati</taxon>
        <taxon>Bacillota</taxon>
        <taxon>Clostridia</taxon>
        <taxon>Eubacteriales</taxon>
        <taxon>Syntrophomonadaceae</taxon>
        <taxon>Candidatus Syntrophonatronum</taxon>
    </lineage>
</organism>
<feature type="transmembrane region" description="Helical" evidence="1">
    <location>
        <begin position="6"/>
        <end position="28"/>
    </location>
</feature>
<evidence type="ECO:0000313" key="2">
    <source>
        <dbReference type="EMBL" id="RQD75094.1"/>
    </source>
</evidence>
<name>A0A424YCV0_9FIRM</name>
<feature type="transmembrane region" description="Helical" evidence="1">
    <location>
        <begin position="221"/>
        <end position="239"/>
    </location>
</feature>
<keyword evidence="1" id="KW-0812">Transmembrane</keyword>
<dbReference type="EMBL" id="QZAA01000170">
    <property type="protein sequence ID" value="RQD75094.1"/>
    <property type="molecule type" value="Genomic_DNA"/>
</dbReference>
<feature type="transmembrane region" description="Helical" evidence="1">
    <location>
        <begin position="194"/>
        <end position="214"/>
    </location>
</feature>
<protein>
    <recommendedName>
        <fullName evidence="4">Phosphatidate cytidylyltransferase</fullName>
    </recommendedName>
</protein>
<reference evidence="2 3" key="1">
    <citation type="submission" date="2018-08" db="EMBL/GenBank/DDBJ databases">
        <title>The metabolism and importance of syntrophic acetate oxidation coupled to methane or sulfide production in haloalkaline environments.</title>
        <authorList>
            <person name="Timmers P.H.A."/>
            <person name="Vavourakis C.D."/>
            <person name="Sorokin D.Y."/>
            <person name="Sinninghe Damste J.S."/>
            <person name="Muyzer G."/>
            <person name="Stams A.J.M."/>
            <person name="Plugge C.M."/>
        </authorList>
    </citation>
    <scope>NUCLEOTIDE SEQUENCE [LARGE SCALE GENOMIC DNA]</scope>
    <source>
        <strain evidence="2">MSAO_Bac1</strain>
    </source>
</reference>
<sequence length="241" mass="26335">MAEQDLAGIFIIIIYYSAVVGGNILLGFVPGYPPEIVRKSYHILGSISIFLFLYVFETWYVSAATAAVIFFPGSYLSYVLRQIPWIKRKFFDKIPRESQIPRQLFYAGIVFSGLIALFWGGLGPGWKYHVATGIVVWGVGDAAAALLGKRYGKRNLPQPPFDEGKSLEGFLAFIVTSWVSLALTWHFMTDISPGVLWAGSFALSLAGGVVEALTKKGLDTITIPLTVSFLSALMALVGLQG</sequence>
<feature type="transmembrane region" description="Helical" evidence="1">
    <location>
        <begin position="128"/>
        <end position="148"/>
    </location>
</feature>
<comment type="caution">
    <text evidence="2">The sequence shown here is derived from an EMBL/GenBank/DDBJ whole genome shotgun (WGS) entry which is preliminary data.</text>
</comment>
<evidence type="ECO:0008006" key="4">
    <source>
        <dbReference type="Google" id="ProtNLM"/>
    </source>
</evidence>
<dbReference type="InterPro" id="IPR037997">
    <property type="entry name" value="Dgk1-like"/>
</dbReference>
<dbReference type="PANTHER" id="PTHR31303:SF1">
    <property type="entry name" value="CTP-DEPENDENT DIACYLGLYCEROL KINASE 1"/>
    <property type="match status" value="1"/>
</dbReference>
<keyword evidence="1" id="KW-1133">Transmembrane helix</keyword>
<accession>A0A424YCV0</accession>
<evidence type="ECO:0000256" key="1">
    <source>
        <dbReference type="SAM" id="Phobius"/>
    </source>
</evidence>
<dbReference type="GO" id="GO:0004143">
    <property type="term" value="F:ATP-dependent diacylglycerol kinase activity"/>
    <property type="evidence" value="ECO:0007669"/>
    <property type="project" value="InterPro"/>
</dbReference>
<gene>
    <name evidence="2" type="ORF">D5R97_06735</name>
</gene>
<evidence type="ECO:0000313" key="3">
    <source>
        <dbReference type="Proteomes" id="UP000285138"/>
    </source>
</evidence>
<dbReference type="Proteomes" id="UP000285138">
    <property type="component" value="Unassembled WGS sequence"/>
</dbReference>
<feature type="transmembrane region" description="Helical" evidence="1">
    <location>
        <begin position="62"/>
        <end position="83"/>
    </location>
</feature>
<dbReference type="PANTHER" id="PTHR31303">
    <property type="entry name" value="CTP-DEPENDENT DIACYLGLYCEROL KINASE 1"/>
    <property type="match status" value="1"/>
</dbReference>
<proteinExistence type="predicted"/>
<dbReference type="AlphaFoldDB" id="A0A424YCV0"/>
<feature type="transmembrane region" description="Helical" evidence="1">
    <location>
        <begin position="169"/>
        <end position="188"/>
    </location>
</feature>
<feature type="transmembrane region" description="Helical" evidence="1">
    <location>
        <begin position="104"/>
        <end position="122"/>
    </location>
</feature>